<dbReference type="Gene3D" id="1.10.260.130">
    <property type="match status" value="1"/>
</dbReference>
<keyword evidence="3" id="KW-1185">Reference proteome</keyword>
<sequence length="454" mass="48269">MRSNRLAFRTIRLLTALTLLLSPSVVNADPLITLTNGINWAATTKTDSWIEAPLDDAFYTPPNDFATNHPNPGDIIRTQPAPHLLNTFGPNFPGYAQKILYTSTDEKGRPVAVSGYIIEPTVPWTGPGPTPTIVFAPGTRGQADICAPSRGTWLLSSVAPTTGAFSINYELPLQYYAAQQGIRVVMTDYIGLGTPGVHTYINAIEQSHAVLDAARATIKAMGVPADSPIGFHGYSQGGGAAAAAAENAASYAPELNVKGTYAGAPPANLEEVFNAVDGSTISGVLGMSINGFAARDDEVRHIFDRYLSDYGREFLATVATSCVPDSAAHYAFVSSEKFTVDGTNLATVVSKEPELQATLKKHRIGLKRPNAPIMVATSIADDIIPTEQAKQLAQDFCALGSAVEFHETHLPRVTPDVASGVNHALQLFGDAPASISYLMDRFNNRPAPTNCGAL</sequence>
<dbReference type="PANTHER" id="PTHR34853:SF1">
    <property type="entry name" value="LIPASE 5"/>
    <property type="match status" value="1"/>
</dbReference>
<dbReference type="PIRSF" id="PIRSF029171">
    <property type="entry name" value="Esterase_LipA"/>
    <property type="match status" value="1"/>
</dbReference>
<dbReference type="GO" id="GO:0004806">
    <property type="term" value="F:triacylglycerol lipase activity"/>
    <property type="evidence" value="ECO:0007669"/>
    <property type="project" value="InterPro"/>
</dbReference>
<name>A0A0G3H2H1_9CORY</name>
<dbReference type="PATRIC" id="fig|571915.4.peg.2848"/>
<dbReference type="Proteomes" id="UP000035199">
    <property type="component" value="Chromosome"/>
</dbReference>
<protein>
    <submittedName>
        <fullName evidence="2">Secretory lipase</fullName>
    </submittedName>
</protein>
<evidence type="ECO:0000313" key="2">
    <source>
        <dbReference type="EMBL" id="AKK06950.1"/>
    </source>
</evidence>
<gene>
    <name evidence="2" type="ORF">CMUST_13280</name>
</gene>
<reference evidence="2 3" key="1">
    <citation type="journal article" date="2015" name="Genome Announc.">
        <title>Complete Genome Sequence of the Type Strain Corynebacterium mustelae DSM 45274, Isolated from Various Tissues of a Male Ferret with Lethal Sepsis.</title>
        <authorList>
            <person name="Ruckert C."/>
            <person name="Eimer J."/>
            <person name="Winkler A."/>
            <person name="Tauch A."/>
        </authorList>
    </citation>
    <scope>NUCLEOTIDE SEQUENCE [LARGE SCALE GENOMIC DNA]</scope>
    <source>
        <strain evidence="2 3">DSM 45274</strain>
    </source>
</reference>
<dbReference type="PANTHER" id="PTHR34853">
    <property type="match status" value="1"/>
</dbReference>
<evidence type="ECO:0000313" key="3">
    <source>
        <dbReference type="Proteomes" id="UP000035199"/>
    </source>
</evidence>
<keyword evidence="1" id="KW-0732">Signal</keyword>
<feature type="signal peptide" evidence="1">
    <location>
        <begin position="1"/>
        <end position="28"/>
    </location>
</feature>
<dbReference type="EMBL" id="CP011542">
    <property type="protein sequence ID" value="AKK06950.1"/>
    <property type="molecule type" value="Genomic_DNA"/>
</dbReference>
<dbReference type="SUPFAM" id="SSF53474">
    <property type="entry name" value="alpha/beta-Hydrolases"/>
    <property type="match status" value="1"/>
</dbReference>
<accession>A0A0G3H2H1</accession>
<dbReference type="Gene3D" id="3.40.50.1820">
    <property type="entry name" value="alpha/beta hydrolase"/>
    <property type="match status" value="1"/>
</dbReference>
<dbReference type="Pfam" id="PF03583">
    <property type="entry name" value="LIP"/>
    <property type="match status" value="1"/>
</dbReference>
<reference evidence="3" key="2">
    <citation type="submission" date="2015-05" db="EMBL/GenBank/DDBJ databases">
        <title>Complete genome sequence of Corynebacterium mustelae DSM 45274, isolated from various tissues of a male ferret with lethal sepsis.</title>
        <authorList>
            <person name="Ruckert C."/>
            <person name="Albersmeier A."/>
            <person name="Winkler A."/>
            <person name="Tauch A."/>
        </authorList>
    </citation>
    <scope>NUCLEOTIDE SEQUENCE [LARGE SCALE GENOMIC DNA]</scope>
    <source>
        <strain evidence="3">DSM 45274</strain>
    </source>
</reference>
<dbReference type="KEGG" id="cmv:CMUST_13280"/>
<proteinExistence type="predicted"/>
<feature type="chain" id="PRO_5002554554" evidence="1">
    <location>
        <begin position="29"/>
        <end position="454"/>
    </location>
</feature>
<dbReference type="InterPro" id="IPR005152">
    <property type="entry name" value="Lipase_secreted"/>
</dbReference>
<dbReference type="InterPro" id="IPR029058">
    <property type="entry name" value="AB_hydrolase_fold"/>
</dbReference>
<evidence type="ECO:0000256" key="1">
    <source>
        <dbReference type="SAM" id="SignalP"/>
    </source>
</evidence>
<dbReference type="STRING" id="571915.CMUST_13280"/>
<dbReference type="GO" id="GO:0016042">
    <property type="term" value="P:lipid catabolic process"/>
    <property type="evidence" value="ECO:0007669"/>
    <property type="project" value="InterPro"/>
</dbReference>
<dbReference type="AlphaFoldDB" id="A0A0G3H2H1"/>
<organism evidence="2 3">
    <name type="scientific">Corynebacterium mustelae</name>
    <dbReference type="NCBI Taxonomy" id="571915"/>
    <lineage>
        <taxon>Bacteria</taxon>
        <taxon>Bacillati</taxon>
        <taxon>Actinomycetota</taxon>
        <taxon>Actinomycetes</taxon>
        <taxon>Mycobacteriales</taxon>
        <taxon>Corynebacteriaceae</taxon>
        <taxon>Corynebacterium</taxon>
    </lineage>
</organism>